<organism evidence="2 3">
    <name type="scientific">Paenibacillus vulneris</name>
    <dbReference type="NCBI Taxonomy" id="1133364"/>
    <lineage>
        <taxon>Bacteria</taxon>
        <taxon>Bacillati</taxon>
        <taxon>Bacillota</taxon>
        <taxon>Bacilli</taxon>
        <taxon>Bacillales</taxon>
        <taxon>Paenibacillaceae</taxon>
        <taxon>Paenibacillus</taxon>
    </lineage>
</organism>
<name>A0ABW3UG28_9BACL</name>
<sequence length="613" mass="71442">MSGYDNFQVQRNKQTKAVGVYDKGKNFNKSADNLTKSQKLMNGIADWTSFYRSRPDIFAEEYLGLSIKPFQKILLYCMIVYNYTAFFASRGLGKSYLTALFCVIMCILFPGTKVVIAAGQKSQGMKIVTEKIPELIAQSKTGMLKREIKGSIRTSMNTDDPNVEFLNGSWIKVVASTQGARSARANILILDEFRMIDPKIYKNVLRRFLAASRQPGFLQKPEYKNKQEYLERNKEIFLTSCYYKFNWSYERYKVFIKAMLEGKKYFICGLPYQIAIKENLTNREQLLDELAEDDLDSIGWLMEMDCLFFGESEKAYFKTEEIKDTKVIQFPVYKKELQQLIKNKNISSKKNENEIRVLSCDIALLGGDANDSSVFTLISAKKNKSGTRYKREVLNIESHQGLHPETQSFIIRRLFDDFECDYIVLDRQGNGISVYSYLCRKQYDEERKKEYPPFYSMNEKDDLKLAAFHTEDEYEDKIYTVSASEEFNHDIALDLKDKIINKRISFLVSKNDIREYFIGESWFNKLSVEEQVELLNPYLQTVLLENEMVLLERVEHPKYVKLKEQSGKRKDRYSSCAYGNYFISLKEKELESKRVEIDVLTIPTQVSSLHIHL</sequence>
<protein>
    <submittedName>
        <fullName evidence="2">Terminase large subunit domain-containing protein</fullName>
    </submittedName>
</protein>
<reference evidence="3" key="1">
    <citation type="journal article" date="2019" name="Int. J. Syst. Evol. Microbiol.">
        <title>The Global Catalogue of Microorganisms (GCM) 10K type strain sequencing project: providing services to taxonomists for standard genome sequencing and annotation.</title>
        <authorList>
            <consortium name="The Broad Institute Genomics Platform"/>
            <consortium name="The Broad Institute Genome Sequencing Center for Infectious Disease"/>
            <person name="Wu L."/>
            <person name="Ma J."/>
        </authorList>
    </citation>
    <scope>NUCLEOTIDE SEQUENCE [LARGE SCALE GENOMIC DNA]</scope>
    <source>
        <strain evidence="3">CCUG 53270</strain>
    </source>
</reference>
<accession>A0ABW3UG28</accession>
<keyword evidence="1" id="KW-1133">Transmembrane helix</keyword>
<evidence type="ECO:0000313" key="2">
    <source>
        <dbReference type="EMBL" id="MFD1219486.1"/>
    </source>
</evidence>
<gene>
    <name evidence="2" type="ORF">ACFQ4B_05110</name>
</gene>
<dbReference type="InterPro" id="IPR027417">
    <property type="entry name" value="P-loop_NTPase"/>
</dbReference>
<proteinExistence type="predicted"/>
<dbReference type="Pfam" id="PF03237">
    <property type="entry name" value="Terminase_6N"/>
    <property type="match status" value="1"/>
</dbReference>
<dbReference type="RefSeq" id="WP_345595158.1">
    <property type="nucleotide sequence ID" value="NZ_BAABJG010000055.1"/>
</dbReference>
<feature type="transmembrane region" description="Helical" evidence="1">
    <location>
        <begin position="96"/>
        <end position="116"/>
    </location>
</feature>
<evidence type="ECO:0000256" key="1">
    <source>
        <dbReference type="SAM" id="Phobius"/>
    </source>
</evidence>
<dbReference type="Gene3D" id="3.40.50.300">
    <property type="entry name" value="P-loop containing nucleotide triphosphate hydrolases"/>
    <property type="match status" value="1"/>
</dbReference>
<keyword evidence="3" id="KW-1185">Reference proteome</keyword>
<evidence type="ECO:0000313" key="3">
    <source>
        <dbReference type="Proteomes" id="UP001597180"/>
    </source>
</evidence>
<comment type="caution">
    <text evidence="2">The sequence shown here is derived from an EMBL/GenBank/DDBJ whole genome shotgun (WGS) entry which is preliminary data.</text>
</comment>
<keyword evidence="1" id="KW-0472">Membrane</keyword>
<dbReference type="Gene3D" id="3.30.420.240">
    <property type="match status" value="1"/>
</dbReference>
<dbReference type="EMBL" id="JBHTLU010000012">
    <property type="protein sequence ID" value="MFD1219486.1"/>
    <property type="molecule type" value="Genomic_DNA"/>
</dbReference>
<dbReference type="Proteomes" id="UP001597180">
    <property type="component" value="Unassembled WGS sequence"/>
</dbReference>
<keyword evidence="1" id="KW-0812">Transmembrane</keyword>